<reference evidence="2 3" key="1">
    <citation type="submission" date="2013-11" db="EMBL/GenBank/DDBJ databases">
        <title>Genome sequencing of Stegodyphus mimosarum.</title>
        <authorList>
            <person name="Bechsgaard J."/>
        </authorList>
    </citation>
    <scope>NUCLEOTIDE SEQUENCE [LARGE SCALE GENOMIC DNA]</scope>
</reference>
<dbReference type="AlphaFoldDB" id="A0A087U0F3"/>
<accession>A0A087U0F3</accession>
<feature type="region of interest" description="Disordered" evidence="1">
    <location>
        <begin position="99"/>
        <end position="128"/>
    </location>
</feature>
<sequence>MIEYVRRQNLRRKRLSENSTANASTFKKNSNETPFKCQRYGHGQLFCNNLPRCLKCGKGHLTYTCKLGKDEKPTCVNCKLDHVASAKSCEFRPKDRKVVPPKKRTLPTVSKESDKPPSKEPPTKNSILHGQKTYSDAVTSSITEFVPDENLLKLINKFMEFVEKCKKLQSPQEKVLLALGIVEEMIKMDL</sequence>
<evidence type="ECO:0000313" key="3">
    <source>
        <dbReference type="Proteomes" id="UP000054359"/>
    </source>
</evidence>
<dbReference type="EMBL" id="KK117577">
    <property type="protein sequence ID" value="KFM70842.1"/>
    <property type="molecule type" value="Genomic_DNA"/>
</dbReference>
<keyword evidence="3" id="KW-1185">Reference proteome</keyword>
<name>A0A087U0F3_STEMI</name>
<evidence type="ECO:0000256" key="1">
    <source>
        <dbReference type="SAM" id="MobiDB-lite"/>
    </source>
</evidence>
<dbReference type="Proteomes" id="UP000054359">
    <property type="component" value="Unassembled WGS sequence"/>
</dbReference>
<feature type="compositionally biased region" description="Basic and acidic residues" evidence="1">
    <location>
        <begin position="111"/>
        <end position="122"/>
    </location>
</feature>
<proteinExistence type="predicted"/>
<dbReference type="OrthoDB" id="6754491at2759"/>
<evidence type="ECO:0000313" key="2">
    <source>
        <dbReference type="EMBL" id="KFM70842.1"/>
    </source>
</evidence>
<organism evidence="2 3">
    <name type="scientific">Stegodyphus mimosarum</name>
    <name type="common">African social velvet spider</name>
    <dbReference type="NCBI Taxonomy" id="407821"/>
    <lineage>
        <taxon>Eukaryota</taxon>
        <taxon>Metazoa</taxon>
        <taxon>Ecdysozoa</taxon>
        <taxon>Arthropoda</taxon>
        <taxon>Chelicerata</taxon>
        <taxon>Arachnida</taxon>
        <taxon>Araneae</taxon>
        <taxon>Araneomorphae</taxon>
        <taxon>Entelegynae</taxon>
        <taxon>Eresoidea</taxon>
        <taxon>Eresidae</taxon>
        <taxon>Stegodyphus</taxon>
    </lineage>
</organism>
<gene>
    <name evidence="2" type="ORF">X975_23422</name>
</gene>
<protein>
    <submittedName>
        <fullName evidence="2">Nucleic-acid-binding protein from mobile element jockey</fullName>
    </submittedName>
</protein>
<feature type="non-terminal residue" evidence="2">
    <location>
        <position position="190"/>
    </location>
</feature>